<feature type="chain" id="PRO_5025398513" description="Lipocalin-like domain-containing protein" evidence="1">
    <location>
        <begin position="23"/>
        <end position="137"/>
    </location>
</feature>
<proteinExistence type="predicted"/>
<name>A0A6C2TXS8_PONDE</name>
<dbReference type="RefSeq" id="WP_136078110.1">
    <property type="nucleotide sequence ID" value="NZ_CAAHFG010000001.1"/>
</dbReference>
<dbReference type="PROSITE" id="PS51257">
    <property type="entry name" value="PROKAR_LIPOPROTEIN"/>
    <property type="match status" value="1"/>
</dbReference>
<organism evidence="2 3">
    <name type="scientific">Pontiella desulfatans</name>
    <dbReference type="NCBI Taxonomy" id="2750659"/>
    <lineage>
        <taxon>Bacteria</taxon>
        <taxon>Pseudomonadati</taxon>
        <taxon>Kiritimatiellota</taxon>
        <taxon>Kiritimatiellia</taxon>
        <taxon>Kiritimatiellales</taxon>
        <taxon>Pontiellaceae</taxon>
        <taxon>Pontiella</taxon>
    </lineage>
</organism>
<dbReference type="Proteomes" id="UP000366872">
    <property type="component" value="Unassembled WGS sequence"/>
</dbReference>
<feature type="signal peptide" evidence="1">
    <location>
        <begin position="1"/>
        <end position="22"/>
    </location>
</feature>
<evidence type="ECO:0008006" key="4">
    <source>
        <dbReference type="Google" id="ProtNLM"/>
    </source>
</evidence>
<keyword evidence="1" id="KW-0732">Signal</keyword>
<gene>
    <name evidence="2" type="ORF">PDESU_00998</name>
</gene>
<reference evidence="2 3" key="1">
    <citation type="submission" date="2019-04" db="EMBL/GenBank/DDBJ databases">
        <authorList>
            <person name="Van Vliet M D."/>
        </authorList>
    </citation>
    <scope>NUCLEOTIDE SEQUENCE [LARGE SCALE GENOMIC DNA]</scope>
    <source>
        <strain evidence="2 3">F1</strain>
    </source>
</reference>
<evidence type="ECO:0000256" key="1">
    <source>
        <dbReference type="SAM" id="SignalP"/>
    </source>
</evidence>
<sequence length="137" mass="14046">MKINGKTATKRSALLALGICCAAMLIGCNDDDGGGDGDASLAGTTWVEVGSPSSTLTFYSDGTSFRIVDTADGTDATGSYTLTGNSFTFSASLTDDYGDTIGFSGTGTISGNSMTINVTIKVNGDFWASFTVPFTKQ</sequence>
<evidence type="ECO:0000313" key="3">
    <source>
        <dbReference type="Proteomes" id="UP000366872"/>
    </source>
</evidence>
<accession>A0A6C2TXS8</accession>
<dbReference type="EMBL" id="CAAHFG010000001">
    <property type="protein sequence ID" value="VGO12445.1"/>
    <property type="molecule type" value="Genomic_DNA"/>
</dbReference>
<keyword evidence="3" id="KW-1185">Reference proteome</keyword>
<dbReference type="AlphaFoldDB" id="A0A6C2TXS8"/>
<evidence type="ECO:0000313" key="2">
    <source>
        <dbReference type="EMBL" id="VGO12445.1"/>
    </source>
</evidence>
<protein>
    <recommendedName>
        <fullName evidence="4">Lipocalin-like domain-containing protein</fullName>
    </recommendedName>
</protein>